<dbReference type="RefSeq" id="WP_213638160.1">
    <property type="nucleotide sequence ID" value="NZ_JADPMV010000001.1"/>
</dbReference>
<dbReference type="InterPro" id="IPR003593">
    <property type="entry name" value="AAA+_ATPase"/>
</dbReference>
<gene>
    <name evidence="3" type="ORF">I0D00_02390</name>
</gene>
<organism evidence="3 4">
    <name type="scientific">Pseudomonas lalucatii</name>
    <dbReference type="NCBI Taxonomy" id="1424203"/>
    <lineage>
        <taxon>Bacteria</taxon>
        <taxon>Pseudomonadati</taxon>
        <taxon>Pseudomonadota</taxon>
        <taxon>Gammaproteobacteria</taxon>
        <taxon>Pseudomonadales</taxon>
        <taxon>Pseudomonadaceae</taxon>
        <taxon>Pseudomonas</taxon>
    </lineage>
</organism>
<sequence>MYAISDSDAYPSQREAVQRLAPQPRTVRETGLADSFLGDLVCKHLHDAGVLDMPRLVERLALTGSVLEEVLGFLRKDGRIEVLGQAGGASGGQALRYGLTERGRSSARDALARSGYIGAAPYPVSSYRSLLKLQTIHHGRITASDMHAAFAEVVLSQAMLDQLGAAMNSGRAVMIYGPAGTGKTYISSRLIGLFAEAVWVPHAIAINEAVVEIYDPQVHQRLEDQGQQKNLMLNQGIDRRLLCCRRPVVITGGELSMEQLDIRYDPFSRQYQAPLQLKASNGLFIIDDMGRQRVEPAQLLNRWIVPMEEKRDFLNLGGGRHCELPFDLILVFSTNLNPLELADEAFLRRIGYKLHFDYLTPDQYTRIWRQECERLGIAYDEALLGFVLQGLYEAEGMPLVPCHPRDLLGMALDRQRYQDGAGPLSPGELEWAWRNYFVQLDFLG</sequence>
<dbReference type="InterPro" id="IPR027417">
    <property type="entry name" value="P-loop_NTPase"/>
</dbReference>
<dbReference type="SUPFAM" id="SSF52540">
    <property type="entry name" value="P-loop containing nucleoside triphosphate hydrolases"/>
    <property type="match status" value="1"/>
</dbReference>
<evidence type="ECO:0000259" key="2">
    <source>
        <dbReference type="SMART" id="SM00382"/>
    </source>
</evidence>
<feature type="region of interest" description="Disordered" evidence="1">
    <location>
        <begin position="1"/>
        <end position="23"/>
    </location>
</feature>
<dbReference type="SMART" id="SM00382">
    <property type="entry name" value="AAA"/>
    <property type="match status" value="1"/>
</dbReference>
<evidence type="ECO:0000256" key="1">
    <source>
        <dbReference type="SAM" id="MobiDB-lite"/>
    </source>
</evidence>
<keyword evidence="4" id="KW-1185">Reference proteome</keyword>
<name>A0ABS5PXJ0_9PSED</name>
<dbReference type="Proteomes" id="UP001196601">
    <property type="component" value="Unassembled WGS sequence"/>
</dbReference>
<reference evidence="3 4" key="1">
    <citation type="journal article" date="2021" name="Syst. Appl. Microbiol.">
        <title>Pseudomonas lalucatii sp. nov. isolated from Vallgornera, a karstic cave in Mallorca, Western Mediterranean.</title>
        <authorList>
            <person name="Busquets A."/>
            <person name="Mulet M."/>
            <person name="Gomila M."/>
            <person name="Garcia-Valdes E."/>
        </authorList>
    </citation>
    <scope>NUCLEOTIDE SEQUENCE [LARGE SCALE GENOMIC DNA]</scope>
    <source>
        <strain evidence="3 4">R1b54</strain>
    </source>
</reference>
<feature type="domain" description="AAA+ ATPase" evidence="2">
    <location>
        <begin position="169"/>
        <end position="356"/>
    </location>
</feature>
<protein>
    <submittedName>
        <fullName evidence="3">AAA family ATPase</fullName>
    </submittedName>
</protein>
<dbReference type="EMBL" id="JADPMV010000001">
    <property type="protein sequence ID" value="MBS7660798.1"/>
    <property type="molecule type" value="Genomic_DNA"/>
</dbReference>
<proteinExistence type="predicted"/>
<accession>A0ABS5PXJ0</accession>
<evidence type="ECO:0000313" key="3">
    <source>
        <dbReference type="EMBL" id="MBS7660798.1"/>
    </source>
</evidence>
<dbReference type="Gene3D" id="3.40.50.300">
    <property type="entry name" value="P-loop containing nucleotide triphosphate hydrolases"/>
    <property type="match status" value="1"/>
</dbReference>
<comment type="caution">
    <text evidence="3">The sequence shown here is derived from an EMBL/GenBank/DDBJ whole genome shotgun (WGS) entry which is preliminary data.</text>
</comment>
<evidence type="ECO:0000313" key="4">
    <source>
        <dbReference type="Proteomes" id="UP001196601"/>
    </source>
</evidence>